<comment type="catalytic activity">
    <reaction evidence="13">
        <text>[(1-&gt;4)-N-acetyl-beta-D-glucosaminyl](n) + n H2O = chitosan + n acetate</text>
        <dbReference type="Rhea" id="RHEA:10464"/>
        <dbReference type="Rhea" id="RHEA-COMP:9593"/>
        <dbReference type="Rhea" id="RHEA-COMP:9597"/>
        <dbReference type="ChEBI" id="CHEBI:15377"/>
        <dbReference type="ChEBI" id="CHEBI:17029"/>
        <dbReference type="ChEBI" id="CHEBI:30089"/>
        <dbReference type="ChEBI" id="CHEBI:57704"/>
        <dbReference type="EC" id="3.5.1.41"/>
    </reaction>
    <physiologicalReaction direction="left-to-right" evidence="13">
        <dbReference type="Rhea" id="RHEA:10465"/>
    </physiologicalReaction>
</comment>
<comment type="caution">
    <text evidence="17">The sequence shown here is derived from an EMBL/GenBank/DDBJ whole genome shotgun (WGS) entry which is preliminary data.</text>
</comment>
<organism evidence="17 18">
    <name type="scientific">Phanerochaete sordida</name>
    <dbReference type="NCBI Taxonomy" id="48140"/>
    <lineage>
        <taxon>Eukaryota</taxon>
        <taxon>Fungi</taxon>
        <taxon>Dikarya</taxon>
        <taxon>Basidiomycota</taxon>
        <taxon>Agaricomycotina</taxon>
        <taxon>Agaricomycetes</taxon>
        <taxon>Polyporales</taxon>
        <taxon>Phanerochaetaceae</taxon>
        <taxon>Phanerochaete</taxon>
    </lineage>
</organism>
<dbReference type="GO" id="GO:0005886">
    <property type="term" value="C:plasma membrane"/>
    <property type="evidence" value="ECO:0007669"/>
    <property type="project" value="UniProtKB-SubCell"/>
</dbReference>
<evidence type="ECO:0000259" key="16">
    <source>
        <dbReference type="PROSITE" id="PS51677"/>
    </source>
</evidence>
<evidence type="ECO:0000313" key="18">
    <source>
        <dbReference type="Proteomes" id="UP000703269"/>
    </source>
</evidence>
<evidence type="ECO:0000256" key="4">
    <source>
        <dbReference type="ARBA" id="ARBA00022622"/>
    </source>
</evidence>
<evidence type="ECO:0000256" key="14">
    <source>
        <dbReference type="SAM" id="MobiDB-lite"/>
    </source>
</evidence>
<keyword evidence="4" id="KW-0325">Glycoprotein</keyword>
<feature type="region of interest" description="Disordered" evidence="14">
    <location>
        <begin position="30"/>
        <end position="75"/>
    </location>
</feature>
<dbReference type="GO" id="GO:0071555">
    <property type="term" value="P:cell wall organization"/>
    <property type="evidence" value="ECO:0007669"/>
    <property type="project" value="UniProtKB-KW"/>
</dbReference>
<dbReference type="EC" id="3.5.1.41" evidence="12"/>
<evidence type="ECO:0000256" key="13">
    <source>
        <dbReference type="ARBA" id="ARBA00048494"/>
    </source>
</evidence>
<keyword evidence="6" id="KW-0472">Membrane</keyword>
<keyword evidence="8" id="KW-0170">Cobalt</keyword>
<feature type="domain" description="NodB homology" evidence="16">
    <location>
        <begin position="159"/>
        <end position="348"/>
    </location>
</feature>
<dbReference type="GO" id="GO:0006032">
    <property type="term" value="P:chitin catabolic process"/>
    <property type="evidence" value="ECO:0007669"/>
    <property type="project" value="UniProtKB-KW"/>
</dbReference>
<dbReference type="PANTHER" id="PTHR10587">
    <property type="entry name" value="GLYCOSYL TRANSFERASE-RELATED"/>
    <property type="match status" value="1"/>
</dbReference>
<dbReference type="Pfam" id="PF01522">
    <property type="entry name" value="Polysacc_deac_1"/>
    <property type="match status" value="1"/>
</dbReference>
<evidence type="ECO:0000256" key="2">
    <source>
        <dbReference type="ARBA" id="ARBA00004609"/>
    </source>
</evidence>
<comment type="subcellular location">
    <subcellularLocation>
        <location evidence="2">Cell membrane</location>
        <topology evidence="2">Lipid-anchor</topology>
        <topology evidence="2">GPI-anchor</topology>
    </subcellularLocation>
</comment>
<gene>
    <name evidence="17" type="ORF">PsYK624_000860</name>
</gene>
<sequence length="483" mass="50664">MSPSISRSLFVLVAVVALSNVASAASLPAARHADHDHAPVQKRLPSANWYQRDDHPAQPLFKRGKRATTGDGVNYAPVGSSEWSAGYPQGKADPATLPKEWLDALNAAVAAGKIPDVPVSTQVNGGNPTYGSLDPMSDQVCSTTYKCRKNDYIWDAPDGVWGAGFDDGPLPTSQPLYQFLGDNHVRSTHFMIGVNILNNPTEFSYAFETLGDDIAVHTWTHPYMTTLTNEQLVGEFGWTMEIIHNSTGGRLPKYWRPPYGDSDNRVSAIAKEVFGLQTIIWNQDTEDWSINQPGFSTTPESVAASLNKWITGPKTPGLIILEHELTQFTVQAFIDAFPSIKSNGWNIVSVTELDGQSAYANADGDDGTITPVVGIFDNSAGGSSAPSNSSSTNYGSSSTSSSSSAAAPSTSAGTTSGAPPASGAGGAKQAAGAGSGTSSSHGAAPTTNLSSSATSVRWQNLLGDVPGMLAAMLTVAASAFVFV</sequence>
<dbReference type="PROSITE" id="PS51677">
    <property type="entry name" value="NODB"/>
    <property type="match status" value="1"/>
</dbReference>
<dbReference type="EMBL" id="BPQB01000001">
    <property type="protein sequence ID" value="GJE84012.1"/>
    <property type="molecule type" value="Genomic_DNA"/>
</dbReference>
<accession>A0A9P3L7U7</accession>
<feature type="region of interest" description="Disordered" evidence="14">
    <location>
        <begin position="380"/>
        <end position="452"/>
    </location>
</feature>
<evidence type="ECO:0000256" key="3">
    <source>
        <dbReference type="ARBA" id="ARBA00022475"/>
    </source>
</evidence>
<reference evidence="17 18" key="1">
    <citation type="submission" date="2021-08" db="EMBL/GenBank/DDBJ databases">
        <title>Draft Genome Sequence of Phanerochaete sordida strain YK-624.</title>
        <authorList>
            <person name="Mori T."/>
            <person name="Dohra H."/>
            <person name="Suzuki T."/>
            <person name="Kawagishi H."/>
            <person name="Hirai H."/>
        </authorList>
    </citation>
    <scope>NUCLEOTIDE SEQUENCE [LARGE SCALE GENOMIC DNA]</scope>
    <source>
        <strain evidence="17 18">YK-624</strain>
    </source>
</reference>
<keyword evidence="15" id="KW-0732">Signal</keyword>
<dbReference type="PANTHER" id="PTHR10587:SF135">
    <property type="entry name" value="CHITIN DEACETYLASE 3"/>
    <property type="match status" value="1"/>
</dbReference>
<keyword evidence="11" id="KW-0624">Polysaccharide degradation</keyword>
<keyword evidence="18" id="KW-1185">Reference proteome</keyword>
<evidence type="ECO:0000256" key="6">
    <source>
        <dbReference type="ARBA" id="ARBA00023136"/>
    </source>
</evidence>
<evidence type="ECO:0000256" key="5">
    <source>
        <dbReference type="ARBA" id="ARBA00023024"/>
    </source>
</evidence>
<dbReference type="InterPro" id="IPR002509">
    <property type="entry name" value="NODB_dom"/>
</dbReference>
<evidence type="ECO:0000313" key="17">
    <source>
        <dbReference type="EMBL" id="GJE84012.1"/>
    </source>
</evidence>
<dbReference type="GO" id="GO:0009272">
    <property type="term" value="P:fungal-type cell wall biogenesis"/>
    <property type="evidence" value="ECO:0007669"/>
    <property type="project" value="UniProtKB-ARBA"/>
</dbReference>
<feature type="signal peptide" evidence="15">
    <location>
        <begin position="1"/>
        <end position="24"/>
    </location>
</feature>
<feature type="compositionally biased region" description="Low complexity" evidence="14">
    <location>
        <begin position="380"/>
        <end position="447"/>
    </location>
</feature>
<keyword evidence="7" id="KW-0119">Carbohydrate metabolism</keyword>
<dbReference type="Gene3D" id="3.20.20.370">
    <property type="entry name" value="Glycoside hydrolase/deacetylase"/>
    <property type="match status" value="1"/>
</dbReference>
<comment type="cofactor">
    <cofactor evidence="1">
        <name>Co(2+)</name>
        <dbReference type="ChEBI" id="CHEBI:48828"/>
    </cofactor>
</comment>
<keyword evidence="9" id="KW-0449">Lipoprotein</keyword>
<evidence type="ECO:0000256" key="8">
    <source>
        <dbReference type="ARBA" id="ARBA00023285"/>
    </source>
</evidence>
<dbReference type="GO" id="GO:0098552">
    <property type="term" value="C:side of membrane"/>
    <property type="evidence" value="ECO:0007669"/>
    <property type="project" value="UniProtKB-KW"/>
</dbReference>
<evidence type="ECO:0000256" key="12">
    <source>
        <dbReference type="ARBA" id="ARBA00024056"/>
    </source>
</evidence>
<dbReference type="InterPro" id="IPR050248">
    <property type="entry name" value="Polysacc_deacetylase_ArnD"/>
</dbReference>
<dbReference type="OrthoDB" id="407355at2759"/>
<evidence type="ECO:0000256" key="1">
    <source>
        <dbReference type="ARBA" id="ARBA00001941"/>
    </source>
</evidence>
<evidence type="ECO:0000256" key="7">
    <source>
        <dbReference type="ARBA" id="ARBA00023277"/>
    </source>
</evidence>
<dbReference type="InterPro" id="IPR011330">
    <property type="entry name" value="Glyco_hydro/deAcase_b/a-brl"/>
</dbReference>
<dbReference type="GO" id="GO:0000272">
    <property type="term" value="P:polysaccharide catabolic process"/>
    <property type="evidence" value="ECO:0007669"/>
    <property type="project" value="UniProtKB-KW"/>
</dbReference>
<keyword evidence="10" id="KW-0961">Cell wall biogenesis/degradation</keyword>
<evidence type="ECO:0000256" key="15">
    <source>
        <dbReference type="SAM" id="SignalP"/>
    </source>
</evidence>
<dbReference type="Proteomes" id="UP000703269">
    <property type="component" value="Unassembled WGS sequence"/>
</dbReference>
<proteinExistence type="predicted"/>
<evidence type="ECO:0000256" key="10">
    <source>
        <dbReference type="ARBA" id="ARBA00023316"/>
    </source>
</evidence>
<evidence type="ECO:0000256" key="9">
    <source>
        <dbReference type="ARBA" id="ARBA00023288"/>
    </source>
</evidence>
<dbReference type="SUPFAM" id="SSF88713">
    <property type="entry name" value="Glycoside hydrolase/deacetylase"/>
    <property type="match status" value="1"/>
</dbReference>
<protein>
    <recommendedName>
        <fullName evidence="12">chitin deacetylase</fullName>
        <ecNumber evidence="12">3.5.1.41</ecNumber>
    </recommendedName>
</protein>
<keyword evidence="4" id="KW-0336">GPI-anchor</keyword>
<dbReference type="GO" id="GO:0004099">
    <property type="term" value="F:chitin deacetylase activity"/>
    <property type="evidence" value="ECO:0007669"/>
    <property type="project" value="UniProtKB-EC"/>
</dbReference>
<evidence type="ECO:0000256" key="11">
    <source>
        <dbReference type="ARBA" id="ARBA00023326"/>
    </source>
</evidence>
<dbReference type="AlphaFoldDB" id="A0A9P3L7U7"/>
<keyword evidence="3" id="KW-1003">Cell membrane</keyword>
<feature type="chain" id="PRO_5040182684" description="chitin deacetylase" evidence="15">
    <location>
        <begin position="25"/>
        <end position="483"/>
    </location>
</feature>
<keyword evidence="5" id="KW-0146">Chitin degradation</keyword>
<name>A0A9P3L7U7_9APHY</name>